<feature type="transmembrane region" description="Helical" evidence="1">
    <location>
        <begin position="51"/>
        <end position="70"/>
    </location>
</feature>
<dbReference type="RefSeq" id="WP_209997136.1">
    <property type="nucleotide sequence ID" value="NZ_BAAAJY010000019.1"/>
</dbReference>
<gene>
    <name evidence="2" type="ORF">JOF47_001695</name>
</gene>
<accession>A0ABS4XES9</accession>
<feature type="transmembrane region" description="Helical" evidence="1">
    <location>
        <begin position="20"/>
        <end position="39"/>
    </location>
</feature>
<proteinExistence type="predicted"/>
<keyword evidence="1" id="KW-0812">Transmembrane</keyword>
<evidence type="ECO:0000256" key="1">
    <source>
        <dbReference type="SAM" id="Phobius"/>
    </source>
</evidence>
<sequence>MKRLCIQPGRIVGLGGTAVVAPTLGLLAILVGIATAWLVNTRPSREQDPDARFWYGFTGFCLLAPMLLIAAMLDRWIGALALVMIAASALATGKLAARRVENLAAAESQSRRAAEHAALAARHDSVLRAWSRYALDPAAAIDFPAMNDVHVPEVSTLAKALAEAELLRRDPQTPASEHAGTGYLQAIGRLETAFRLAEQAAADAGSSERIMP</sequence>
<evidence type="ECO:0000313" key="3">
    <source>
        <dbReference type="Proteomes" id="UP001296993"/>
    </source>
</evidence>
<evidence type="ECO:0008006" key="4">
    <source>
        <dbReference type="Google" id="ProtNLM"/>
    </source>
</evidence>
<comment type="caution">
    <text evidence="2">The sequence shown here is derived from an EMBL/GenBank/DDBJ whole genome shotgun (WGS) entry which is preliminary data.</text>
</comment>
<keyword evidence="3" id="KW-1185">Reference proteome</keyword>
<evidence type="ECO:0000313" key="2">
    <source>
        <dbReference type="EMBL" id="MBP2386184.1"/>
    </source>
</evidence>
<protein>
    <recommendedName>
        <fullName evidence="4">DUF4129 domain-containing protein</fullName>
    </recommendedName>
</protein>
<keyword evidence="1" id="KW-0472">Membrane</keyword>
<dbReference type="EMBL" id="JAGIOF010000001">
    <property type="protein sequence ID" value="MBP2386184.1"/>
    <property type="molecule type" value="Genomic_DNA"/>
</dbReference>
<name>A0ABS4XES9_9MICC</name>
<organism evidence="2 3">
    <name type="scientific">Paeniglutamicibacter kerguelensis</name>
    <dbReference type="NCBI Taxonomy" id="254788"/>
    <lineage>
        <taxon>Bacteria</taxon>
        <taxon>Bacillati</taxon>
        <taxon>Actinomycetota</taxon>
        <taxon>Actinomycetes</taxon>
        <taxon>Micrococcales</taxon>
        <taxon>Micrococcaceae</taxon>
        <taxon>Paeniglutamicibacter</taxon>
    </lineage>
</organism>
<dbReference type="Proteomes" id="UP001296993">
    <property type="component" value="Unassembled WGS sequence"/>
</dbReference>
<keyword evidence="1" id="KW-1133">Transmembrane helix</keyword>
<reference evidence="2 3" key="1">
    <citation type="submission" date="2021-03" db="EMBL/GenBank/DDBJ databases">
        <title>Sequencing the genomes of 1000 actinobacteria strains.</title>
        <authorList>
            <person name="Klenk H.-P."/>
        </authorList>
    </citation>
    <scope>NUCLEOTIDE SEQUENCE [LARGE SCALE GENOMIC DNA]</scope>
    <source>
        <strain evidence="2 3">DSM 15797</strain>
    </source>
</reference>
<feature type="transmembrane region" description="Helical" evidence="1">
    <location>
        <begin position="76"/>
        <end position="97"/>
    </location>
</feature>